<sequence length="127" mass="14466">MEQEVKLTNRNFTEMTVEVKENSTDILALKDDFAELKAALGGHSERITELEKQHEMSEATLRYIILEVVTETIKPVIEENRSLKEEIAELRLEKYKLGFNVLKWFGVTAGAVGIIYIVNEVIKAVVN</sequence>
<evidence type="ECO:0000256" key="2">
    <source>
        <dbReference type="SAM" id="Phobius"/>
    </source>
</evidence>
<feature type="transmembrane region" description="Helical" evidence="2">
    <location>
        <begin position="101"/>
        <end position="118"/>
    </location>
</feature>
<dbReference type="AlphaFoldDB" id="A0A841YU00"/>
<evidence type="ECO:0000313" key="4">
    <source>
        <dbReference type="Proteomes" id="UP000569903"/>
    </source>
</evidence>
<keyword evidence="2" id="KW-1133">Transmembrane helix</keyword>
<gene>
    <name evidence="3" type="ORF">HB850_00640</name>
</gene>
<comment type="caution">
    <text evidence="3">The sequence shown here is derived from an EMBL/GenBank/DDBJ whole genome shotgun (WGS) entry which is preliminary data.</text>
</comment>
<keyword evidence="2" id="KW-0812">Transmembrane</keyword>
<evidence type="ECO:0000256" key="1">
    <source>
        <dbReference type="SAM" id="Coils"/>
    </source>
</evidence>
<keyword evidence="1" id="KW-0175">Coiled coil</keyword>
<organism evidence="3 4">
    <name type="scientific">Listeria newyorkensis</name>
    <dbReference type="NCBI Taxonomy" id="1497681"/>
    <lineage>
        <taxon>Bacteria</taxon>
        <taxon>Bacillati</taxon>
        <taxon>Bacillota</taxon>
        <taxon>Bacilli</taxon>
        <taxon>Bacillales</taxon>
        <taxon>Listeriaceae</taxon>
        <taxon>Listeria</taxon>
    </lineage>
</organism>
<accession>A0A841YU00</accession>
<name>A0A841YU00_9LIST</name>
<reference evidence="3 4" key="1">
    <citation type="submission" date="2020-03" db="EMBL/GenBank/DDBJ databases">
        <title>Soil Listeria distribution.</title>
        <authorList>
            <person name="Liao J."/>
            <person name="Wiedmann M."/>
        </authorList>
    </citation>
    <scope>NUCLEOTIDE SEQUENCE [LARGE SCALE GENOMIC DNA]</scope>
    <source>
        <strain evidence="3 4">FSL L7-1614</strain>
    </source>
</reference>
<evidence type="ECO:0000313" key="3">
    <source>
        <dbReference type="EMBL" id="MBC1456243.1"/>
    </source>
</evidence>
<feature type="coiled-coil region" evidence="1">
    <location>
        <begin position="33"/>
        <end position="93"/>
    </location>
</feature>
<protein>
    <submittedName>
        <fullName evidence="3">Uncharacterized protein</fullName>
    </submittedName>
</protein>
<keyword evidence="2" id="KW-0472">Membrane</keyword>
<dbReference type="EMBL" id="JAARQN010000001">
    <property type="protein sequence ID" value="MBC1456243.1"/>
    <property type="molecule type" value="Genomic_DNA"/>
</dbReference>
<proteinExistence type="predicted"/>
<dbReference type="RefSeq" id="WP_185387813.1">
    <property type="nucleotide sequence ID" value="NZ_JAARQN010000001.1"/>
</dbReference>
<dbReference type="Proteomes" id="UP000569903">
    <property type="component" value="Unassembled WGS sequence"/>
</dbReference>